<dbReference type="InterPro" id="IPR006121">
    <property type="entry name" value="HMA_dom"/>
</dbReference>
<evidence type="ECO:0000313" key="3">
    <source>
        <dbReference type="Proteomes" id="UP000447434"/>
    </source>
</evidence>
<dbReference type="AlphaFoldDB" id="A0A6A4R277"/>
<dbReference type="Pfam" id="PF00403">
    <property type="entry name" value="HMA"/>
    <property type="match status" value="1"/>
</dbReference>
<dbReference type="PROSITE" id="PS50846">
    <property type="entry name" value="HMA_2"/>
    <property type="match status" value="1"/>
</dbReference>
<sequence length="301" mass="32373">MKHMDIFCASQASTAICLSMDPSASCSSSNTIQLGGKAIDRHNPIIISDSRRTTSKSLTTTTTAQSSSSSSSSSKIPIDPKPYHEQQNQKAKNKNSSSKPTSQKKEKAIKGHDQKKKSVAEKVTEHVSNSYSSKPIDSVLRRSWVKPPSELFTPPGSTRCLLSDMNLVDGLSDNEPVLALAMVNDNKKAQIVHQNETILASKPSSSSLKNSGSSDQVVELRVSLHCKGCEGKVRKHLSRMKGVTSFNIDFKAKKVTVVGDVTPLSVLASISKVKNAQFWPASASASASGSGFVDTRGNFYI</sequence>
<name>A0A6A4R277_LUPAL</name>
<reference evidence="3" key="1">
    <citation type="journal article" date="2020" name="Nat. Commun.">
        <title>Genome sequence of the cluster root forming white lupin.</title>
        <authorList>
            <person name="Hufnagel B."/>
            <person name="Marques A."/>
            <person name="Soriano A."/>
            <person name="Marques L."/>
            <person name="Divol F."/>
            <person name="Doumas P."/>
            <person name="Sallet E."/>
            <person name="Mancinotti D."/>
            <person name="Carrere S."/>
            <person name="Marande W."/>
            <person name="Arribat S."/>
            <person name="Keller J."/>
            <person name="Huneau C."/>
            <person name="Blein T."/>
            <person name="Aime D."/>
            <person name="Laguerre M."/>
            <person name="Taylor J."/>
            <person name="Schubert V."/>
            <person name="Nelson M."/>
            <person name="Geu-Flores F."/>
            <person name="Crespi M."/>
            <person name="Gallardo-Guerrero K."/>
            <person name="Delaux P.-M."/>
            <person name="Salse J."/>
            <person name="Berges H."/>
            <person name="Guyot R."/>
            <person name="Gouzy J."/>
            <person name="Peret B."/>
        </authorList>
    </citation>
    <scope>NUCLEOTIDE SEQUENCE [LARGE SCALE GENOMIC DNA]</scope>
    <source>
        <strain evidence="3">cv. Amiga</strain>
    </source>
</reference>
<keyword evidence="3" id="KW-1185">Reference proteome</keyword>
<dbReference type="SUPFAM" id="SSF55008">
    <property type="entry name" value="HMA, heavy metal-associated domain"/>
    <property type="match status" value="1"/>
</dbReference>
<dbReference type="Proteomes" id="UP000447434">
    <property type="component" value="Chromosome 2"/>
</dbReference>
<dbReference type="PANTHER" id="PTHR46119:SF15">
    <property type="entry name" value="PROTEIN SODIUM POTASSIUM ROOT DEFECTIVE 2"/>
    <property type="match status" value="1"/>
</dbReference>
<feature type="compositionally biased region" description="Basic and acidic residues" evidence="1">
    <location>
        <begin position="103"/>
        <end position="125"/>
    </location>
</feature>
<comment type="caution">
    <text evidence="2">The sequence shown here is derived from an EMBL/GenBank/DDBJ whole genome shotgun (WGS) entry which is preliminary data.</text>
</comment>
<dbReference type="EMBL" id="WOCE01000002">
    <property type="protein sequence ID" value="KAE9619454.1"/>
    <property type="molecule type" value="Genomic_DNA"/>
</dbReference>
<accession>A0A6A4R277</accession>
<organism evidence="2 3">
    <name type="scientific">Lupinus albus</name>
    <name type="common">White lupine</name>
    <name type="synonym">Lupinus termis</name>
    <dbReference type="NCBI Taxonomy" id="3870"/>
    <lineage>
        <taxon>Eukaryota</taxon>
        <taxon>Viridiplantae</taxon>
        <taxon>Streptophyta</taxon>
        <taxon>Embryophyta</taxon>
        <taxon>Tracheophyta</taxon>
        <taxon>Spermatophyta</taxon>
        <taxon>Magnoliopsida</taxon>
        <taxon>eudicotyledons</taxon>
        <taxon>Gunneridae</taxon>
        <taxon>Pentapetalae</taxon>
        <taxon>rosids</taxon>
        <taxon>fabids</taxon>
        <taxon>Fabales</taxon>
        <taxon>Fabaceae</taxon>
        <taxon>Papilionoideae</taxon>
        <taxon>50 kb inversion clade</taxon>
        <taxon>genistoids sensu lato</taxon>
        <taxon>core genistoids</taxon>
        <taxon>Genisteae</taxon>
        <taxon>Lupinus</taxon>
    </lineage>
</organism>
<dbReference type="OrthoDB" id="689350at2759"/>
<gene>
    <name evidence="2" type="ORF">Lalb_Chr02g0153281</name>
</gene>
<feature type="compositionally biased region" description="Low complexity" evidence="1">
    <location>
        <begin position="86"/>
        <end position="101"/>
    </location>
</feature>
<evidence type="ECO:0000313" key="2">
    <source>
        <dbReference type="EMBL" id="KAE9619454.1"/>
    </source>
</evidence>
<dbReference type="InterPro" id="IPR044526">
    <property type="entry name" value="NAKR1-3"/>
</dbReference>
<feature type="compositionally biased region" description="Low complexity" evidence="1">
    <location>
        <begin position="55"/>
        <end position="74"/>
    </location>
</feature>
<dbReference type="PANTHER" id="PTHR46119">
    <property type="entry name" value="OS08G0405700 PROTEIN"/>
    <property type="match status" value="1"/>
</dbReference>
<dbReference type="Gene3D" id="3.30.70.100">
    <property type="match status" value="1"/>
</dbReference>
<dbReference type="GO" id="GO:0046872">
    <property type="term" value="F:metal ion binding"/>
    <property type="evidence" value="ECO:0007669"/>
    <property type="project" value="InterPro"/>
</dbReference>
<evidence type="ECO:0000256" key="1">
    <source>
        <dbReference type="SAM" id="MobiDB-lite"/>
    </source>
</evidence>
<dbReference type="InterPro" id="IPR036163">
    <property type="entry name" value="HMA_dom_sf"/>
</dbReference>
<proteinExistence type="predicted"/>
<dbReference type="CDD" id="cd00371">
    <property type="entry name" value="HMA"/>
    <property type="match status" value="1"/>
</dbReference>
<protein>
    <submittedName>
        <fullName evidence="2">Putative heavy metal-associated domain, HMA</fullName>
    </submittedName>
</protein>
<feature type="region of interest" description="Disordered" evidence="1">
    <location>
        <begin position="43"/>
        <end position="131"/>
    </location>
</feature>